<dbReference type="Proteomes" id="UP001469365">
    <property type="component" value="Unassembled WGS sequence"/>
</dbReference>
<sequence>MNKEQKAKIEEQWKSIGLADWDITGKVVFQALREQGEIIEQQEATIRDKDEHIRALRLAKEQEVESHLKSCEQHQDAMIAKDKEIARLTALGNEVAREQAYAKAQAIKWNDEAVRLRESLDIAVEALRDIASNADGRSTVPLQHTAAEALSRIAKPNE</sequence>
<dbReference type="EMBL" id="JBBPCC010000005">
    <property type="protein sequence ID" value="MEK8128389.1"/>
    <property type="molecule type" value="Genomic_DNA"/>
</dbReference>
<name>A0ABU9DHP4_9BACL</name>
<comment type="caution">
    <text evidence="1">The sequence shown here is derived from an EMBL/GenBank/DDBJ whole genome shotgun (WGS) entry which is preliminary data.</text>
</comment>
<dbReference type="RefSeq" id="WP_341415458.1">
    <property type="nucleotide sequence ID" value="NZ_JBBPCC010000005.1"/>
</dbReference>
<evidence type="ECO:0000313" key="1">
    <source>
        <dbReference type="EMBL" id="MEK8128389.1"/>
    </source>
</evidence>
<gene>
    <name evidence="1" type="ORF">WMW72_10785</name>
</gene>
<keyword evidence="2" id="KW-1185">Reference proteome</keyword>
<protein>
    <submittedName>
        <fullName evidence="1">Uncharacterized protein</fullName>
    </submittedName>
</protein>
<proteinExistence type="predicted"/>
<organism evidence="1 2">
    <name type="scientific">Paenibacillus filicis</name>
    <dbReference type="NCBI Taxonomy" id="669464"/>
    <lineage>
        <taxon>Bacteria</taxon>
        <taxon>Bacillati</taxon>
        <taxon>Bacillota</taxon>
        <taxon>Bacilli</taxon>
        <taxon>Bacillales</taxon>
        <taxon>Paenibacillaceae</taxon>
        <taxon>Paenibacillus</taxon>
    </lineage>
</organism>
<accession>A0ABU9DHP4</accession>
<evidence type="ECO:0000313" key="2">
    <source>
        <dbReference type="Proteomes" id="UP001469365"/>
    </source>
</evidence>
<reference evidence="1 2" key="1">
    <citation type="submission" date="2024-04" db="EMBL/GenBank/DDBJ databases">
        <title>draft genome sequnece of Paenibacillus filicis.</title>
        <authorList>
            <person name="Kim D.-U."/>
        </authorList>
    </citation>
    <scope>NUCLEOTIDE SEQUENCE [LARGE SCALE GENOMIC DNA]</scope>
    <source>
        <strain evidence="1 2">KACC14197</strain>
    </source>
</reference>